<dbReference type="Gene3D" id="1.10.260.40">
    <property type="entry name" value="lambda repressor-like DNA-binding domains"/>
    <property type="match status" value="1"/>
</dbReference>
<protein>
    <submittedName>
        <fullName evidence="3">Scr1 family TA system antitoxin-like transcriptional regulator</fullName>
    </submittedName>
</protein>
<feature type="region of interest" description="Disordered" evidence="1">
    <location>
        <begin position="92"/>
        <end position="113"/>
    </location>
</feature>
<dbReference type="PROSITE" id="PS50943">
    <property type="entry name" value="HTH_CROC1"/>
    <property type="match status" value="1"/>
</dbReference>
<dbReference type="SUPFAM" id="SSF47413">
    <property type="entry name" value="lambda repressor-like DNA-binding domains"/>
    <property type="match status" value="1"/>
</dbReference>
<dbReference type="RefSeq" id="WP_030785904.1">
    <property type="nucleotide sequence ID" value="NZ_JBFACJ010000024.1"/>
</dbReference>
<dbReference type="InterPro" id="IPR043917">
    <property type="entry name" value="DUF5753"/>
</dbReference>
<dbReference type="EMBL" id="JBICBM010000015">
    <property type="protein sequence ID" value="MFF9885747.1"/>
    <property type="molecule type" value="Genomic_DNA"/>
</dbReference>
<organism evidence="3 4">
    <name type="scientific">Streptomyces eurythermus</name>
    <dbReference type="NCBI Taxonomy" id="42237"/>
    <lineage>
        <taxon>Bacteria</taxon>
        <taxon>Bacillati</taxon>
        <taxon>Actinomycetota</taxon>
        <taxon>Actinomycetes</taxon>
        <taxon>Kitasatosporales</taxon>
        <taxon>Streptomycetaceae</taxon>
        <taxon>Streptomyces</taxon>
    </lineage>
</organism>
<dbReference type="InterPro" id="IPR010982">
    <property type="entry name" value="Lambda_DNA-bd_dom_sf"/>
</dbReference>
<feature type="compositionally biased region" description="Basic residues" evidence="1">
    <location>
        <begin position="92"/>
        <end position="107"/>
    </location>
</feature>
<dbReference type="SMART" id="SM00530">
    <property type="entry name" value="HTH_XRE"/>
    <property type="match status" value="1"/>
</dbReference>
<dbReference type="Pfam" id="PF19054">
    <property type="entry name" value="DUF5753"/>
    <property type="match status" value="1"/>
</dbReference>
<dbReference type="Pfam" id="PF13560">
    <property type="entry name" value="HTH_31"/>
    <property type="match status" value="1"/>
</dbReference>
<accession>A0ABW6Z3P1</accession>
<dbReference type="Proteomes" id="UP001603418">
    <property type="component" value="Unassembled WGS sequence"/>
</dbReference>
<feature type="domain" description="HTH cro/C1-type" evidence="2">
    <location>
        <begin position="28"/>
        <end position="82"/>
    </location>
</feature>
<dbReference type="CDD" id="cd00093">
    <property type="entry name" value="HTH_XRE"/>
    <property type="match status" value="1"/>
</dbReference>
<evidence type="ECO:0000259" key="2">
    <source>
        <dbReference type="PROSITE" id="PS50943"/>
    </source>
</evidence>
<dbReference type="InterPro" id="IPR001387">
    <property type="entry name" value="Cro/C1-type_HTH"/>
</dbReference>
<proteinExistence type="predicted"/>
<sequence>MTASTPLHDLPAAAALPAPVEIVLGVYLRTLREANGRSLADAARCAQVSVSTISRLERAENSVSPHTLESLLHYYGVPGREIEYLQSRLPRAKPGTRHVTTRSSRARKPSDPSGLFRHGRWDKWVDVTGDTAVARYAAVARAASETVYYTLFRIPPGYRTPAYREVINAPEYCPHPDEPAEMPSWLEHVRHSRPPRRILLLDETVLRRPGAGPEVMAGQLRHLLDLMDGRGGPGPVSIRVLAGDRASDAIQFAGGEVGTFTVHGNRLIAGMHTAPWYETGSAYALALHDALHRAVEEAAGEEDSYALIRQAADHWTARAAS</sequence>
<comment type="caution">
    <text evidence="3">The sequence shown here is derived from an EMBL/GenBank/DDBJ whole genome shotgun (WGS) entry which is preliminary data.</text>
</comment>
<keyword evidence="4" id="KW-1185">Reference proteome</keyword>
<reference evidence="3 4" key="1">
    <citation type="submission" date="2024-10" db="EMBL/GenBank/DDBJ databases">
        <title>The Natural Products Discovery Center: Release of the First 8490 Sequenced Strains for Exploring Actinobacteria Biosynthetic Diversity.</title>
        <authorList>
            <person name="Kalkreuter E."/>
            <person name="Kautsar S.A."/>
            <person name="Yang D."/>
            <person name="Bader C.D."/>
            <person name="Teijaro C.N."/>
            <person name="Fluegel L."/>
            <person name="Davis C.M."/>
            <person name="Simpson J.R."/>
            <person name="Lauterbach L."/>
            <person name="Steele A.D."/>
            <person name="Gui C."/>
            <person name="Meng S."/>
            <person name="Li G."/>
            <person name="Viehrig K."/>
            <person name="Ye F."/>
            <person name="Su P."/>
            <person name="Kiefer A.F."/>
            <person name="Nichols A."/>
            <person name="Cepeda A.J."/>
            <person name="Yan W."/>
            <person name="Fan B."/>
            <person name="Jiang Y."/>
            <person name="Adhikari A."/>
            <person name="Zheng C.-J."/>
            <person name="Schuster L."/>
            <person name="Cowan T.M."/>
            <person name="Smanski M.J."/>
            <person name="Chevrette M.G."/>
            <person name="De Carvalho L.P.S."/>
            <person name="Shen B."/>
        </authorList>
    </citation>
    <scope>NUCLEOTIDE SEQUENCE [LARGE SCALE GENOMIC DNA]</scope>
    <source>
        <strain evidence="3 4">NPDC013366</strain>
    </source>
</reference>
<gene>
    <name evidence="3" type="ORF">ACF1HC_29755</name>
</gene>
<evidence type="ECO:0000313" key="4">
    <source>
        <dbReference type="Proteomes" id="UP001603418"/>
    </source>
</evidence>
<evidence type="ECO:0000256" key="1">
    <source>
        <dbReference type="SAM" id="MobiDB-lite"/>
    </source>
</evidence>
<name>A0ABW6Z3P1_9ACTN</name>
<evidence type="ECO:0000313" key="3">
    <source>
        <dbReference type="EMBL" id="MFF9885747.1"/>
    </source>
</evidence>